<name>A0A9D2U089_9FIRM</name>
<evidence type="ECO:0000313" key="2">
    <source>
        <dbReference type="Proteomes" id="UP000823851"/>
    </source>
</evidence>
<dbReference type="Proteomes" id="UP000823851">
    <property type="component" value="Unassembled WGS sequence"/>
</dbReference>
<reference evidence="1" key="1">
    <citation type="journal article" date="2021" name="PeerJ">
        <title>Extensive microbial diversity within the chicken gut microbiome revealed by metagenomics and culture.</title>
        <authorList>
            <person name="Gilroy R."/>
            <person name="Ravi A."/>
            <person name="Getino M."/>
            <person name="Pursley I."/>
            <person name="Horton D.L."/>
            <person name="Alikhan N.F."/>
            <person name="Baker D."/>
            <person name="Gharbi K."/>
            <person name="Hall N."/>
            <person name="Watson M."/>
            <person name="Adriaenssens E.M."/>
            <person name="Foster-Nyarko E."/>
            <person name="Jarju S."/>
            <person name="Secka A."/>
            <person name="Antonio M."/>
            <person name="Oren A."/>
            <person name="Chaudhuri R.R."/>
            <person name="La Ragione R."/>
            <person name="Hildebrand F."/>
            <person name="Pallen M.J."/>
        </authorList>
    </citation>
    <scope>NUCLEOTIDE SEQUENCE</scope>
    <source>
        <strain evidence="1">ChiHjej8B7-25341</strain>
    </source>
</reference>
<organism evidence="1 2">
    <name type="scientific">Candidatus Eisenbergiella stercorigallinarum</name>
    <dbReference type="NCBI Taxonomy" id="2838557"/>
    <lineage>
        <taxon>Bacteria</taxon>
        <taxon>Bacillati</taxon>
        <taxon>Bacillota</taxon>
        <taxon>Clostridia</taxon>
        <taxon>Lachnospirales</taxon>
        <taxon>Lachnospiraceae</taxon>
        <taxon>Eisenbergiella</taxon>
    </lineage>
</organism>
<accession>A0A9D2U089</accession>
<sequence>MDREEVKDIVAKITIALETAKATLSMVMTNQEDEPISWVLYGVKKQLEPIEEAANRLDEMTLDEKAVDA</sequence>
<proteinExistence type="predicted"/>
<dbReference type="EMBL" id="DWUW01000244">
    <property type="protein sequence ID" value="HJD31962.1"/>
    <property type="molecule type" value="Genomic_DNA"/>
</dbReference>
<gene>
    <name evidence="1" type="ORF">H9912_08475</name>
</gene>
<reference evidence="1" key="2">
    <citation type="submission" date="2021-04" db="EMBL/GenBank/DDBJ databases">
        <authorList>
            <person name="Gilroy R."/>
        </authorList>
    </citation>
    <scope>NUCLEOTIDE SEQUENCE</scope>
    <source>
        <strain evidence="1">ChiHjej8B7-25341</strain>
    </source>
</reference>
<dbReference type="AlphaFoldDB" id="A0A9D2U089"/>
<protein>
    <submittedName>
        <fullName evidence="1">Uncharacterized protein</fullName>
    </submittedName>
</protein>
<evidence type="ECO:0000313" key="1">
    <source>
        <dbReference type="EMBL" id="HJD31962.1"/>
    </source>
</evidence>
<comment type="caution">
    <text evidence="1">The sequence shown here is derived from an EMBL/GenBank/DDBJ whole genome shotgun (WGS) entry which is preliminary data.</text>
</comment>